<dbReference type="AlphaFoldDB" id="A0A9L0SG45"/>
<feature type="region of interest" description="Disordered" evidence="1">
    <location>
        <begin position="153"/>
        <end position="223"/>
    </location>
</feature>
<reference evidence="2 3" key="1">
    <citation type="journal article" date="2009" name="Science">
        <title>Genome sequence, comparative analysis, and population genetics of the domestic horse.</title>
        <authorList>
            <consortium name="Broad Institute Genome Sequencing Platform"/>
            <consortium name="Broad Institute Whole Genome Assembly Team"/>
            <person name="Wade C.M."/>
            <person name="Giulotto E."/>
            <person name="Sigurdsson S."/>
            <person name="Zoli M."/>
            <person name="Gnerre S."/>
            <person name="Imsland F."/>
            <person name="Lear T.L."/>
            <person name="Adelson D.L."/>
            <person name="Bailey E."/>
            <person name="Bellone R.R."/>
            <person name="Bloecker H."/>
            <person name="Distl O."/>
            <person name="Edgar R.C."/>
            <person name="Garber M."/>
            <person name="Leeb T."/>
            <person name="Mauceli E."/>
            <person name="MacLeod J.N."/>
            <person name="Penedo M.C.T."/>
            <person name="Raison J.M."/>
            <person name="Sharpe T."/>
            <person name="Vogel J."/>
            <person name="Andersson L."/>
            <person name="Antczak D.F."/>
            <person name="Biagi T."/>
            <person name="Binns M.M."/>
            <person name="Chowdhary B.P."/>
            <person name="Coleman S.J."/>
            <person name="Della Valle G."/>
            <person name="Fryc S."/>
            <person name="Guerin G."/>
            <person name="Hasegawa T."/>
            <person name="Hill E.W."/>
            <person name="Jurka J."/>
            <person name="Kiialainen A."/>
            <person name="Lindgren G."/>
            <person name="Liu J."/>
            <person name="Magnani E."/>
            <person name="Mickelson J.R."/>
            <person name="Murray J."/>
            <person name="Nergadze S.G."/>
            <person name="Onofrio R."/>
            <person name="Pedroni S."/>
            <person name="Piras M.F."/>
            <person name="Raudsepp T."/>
            <person name="Rocchi M."/>
            <person name="Roeed K.H."/>
            <person name="Ryder O.A."/>
            <person name="Searle S."/>
            <person name="Skow L."/>
            <person name="Swinburne J.E."/>
            <person name="Syvaenen A.C."/>
            <person name="Tozaki T."/>
            <person name="Valberg S.J."/>
            <person name="Vaudin M."/>
            <person name="White J.R."/>
            <person name="Zody M.C."/>
            <person name="Lander E.S."/>
            <person name="Lindblad-Toh K."/>
        </authorList>
    </citation>
    <scope>NUCLEOTIDE SEQUENCE [LARGE SCALE GENOMIC DNA]</scope>
    <source>
        <strain evidence="2 3">Thoroughbred</strain>
    </source>
</reference>
<protein>
    <submittedName>
        <fullName evidence="2">Uncharacterized protein</fullName>
    </submittedName>
</protein>
<evidence type="ECO:0000313" key="3">
    <source>
        <dbReference type="Proteomes" id="UP000002281"/>
    </source>
</evidence>
<reference evidence="2" key="3">
    <citation type="submission" date="2025-09" db="UniProtKB">
        <authorList>
            <consortium name="Ensembl"/>
        </authorList>
    </citation>
    <scope>IDENTIFICATION</scope>
    <source>
        <strain evidence="2">Thoroughbred</strain>
    </source>
</reference>
<feature type="compositionally biased region" description="Low complexity" evidence="1">
    <location>
        <begin position="71"/>
        <end position="82"/>
    </location>
</feature>
<organism evidence="2 3">
    <name type="scientific">Equus caballus</name>
    <name type="common">Horse</name>
    <dbReference type="NCBI Taxonomy" id="9796"/>
    <lineage>
        <taxon>Eukaryota</taxon>
        <taxon>Metazoa</taxon>
        <taxon>Chordata</taxon>
        <taxon>Craniata</taxon>
        <taxon>Vertebrata</taxon>
        <taxon>Euteleostomi</taxon>
        <taxon>Mammalia</taxon>
        <taxon>Eutheria</taxon>
        <taxon>Laurasiatheria</taxon>
        <taxon>Perissodactyla</taxon>
        <taxon>Equidae</taxon>
        <taxon>Equus</taxon>
    </lineage>
</organism>
<feature type="compositionally biased region" description="Low complexity" evidence="1">
    <location>
        <begin position="38"/>
        <end position="51"/>
    </location>
</feature>
<evidence type="ECO:0000256" key="1">
    <source>
        <dbReference type="SAM" id="MobiDB-lite"/>
    </source>
</evidence>
<name>A0A9L0SG45_HORSE</name>
<reference evidence="2" key="2">
    <citation type="submission" date="2025-08" db="UniProtKB">
        <authorList>
            <consortium name="Ensembl"/>
        </authorList>
    </citation>
    <scope>IDENTIFICATION</scope>
    <source>
        <strain evidence="2">Thoroughbred</strain>
    </source>
</reference>
<feature type="compositionally biased region" description="Low complexity" evidence="1">
    <location>
        <begin position="166"/>
        <end position="190"/>
    </location>
</feature>
<sequence length="223" mass="23800">MPQKLLLLRQDCCARRHPPVHRDCSGAASPPVQNLSWRPMRALRLPGARRPPGAEPGGGRVGSARGPQCGRSSAPPSFSRSPRAARSRRRSPQSAPAESAAPPSSRPTCSRLGPLAHRYPHPRRRPPPAPFLARRPRSSFAWLPPKAALNLARSWGLPGSGTTRLSRGPAPGRGPRAASRSGSRAAVSRPRSGKPSRCDSLAEPSPKGHHSPLEPDLATEHAQ</sequence>
<dbReference type="Proteomes" id="UP000002281">
    <property type="component" value="Chromosome 6"/>
</dbReference>
<feature type="compositionally biased region" description="Low complexity" evidence="1">
    <location>
        <begin position="92"/>
        <end position="107"/>
    </location>
</feature>
<dbReference type="Ensembl" id="ENSECAT00000104917.1">
    <property type="protein sequence ID" value="ENSECAP00000072982.1"/>
    <property type="gene ID" value="ENSECAG00000056897.1"/>
</dbReference>
<keyword evidence="3" id="KW-1185">Reference proteome</keyword>
<feature type="region of interest" description="Disordered" evidence="1">
    <location>
        <begin position="17"/>
        <end position="134"/>
    </location>
</feature>
<proteinExistence type="predicted"/>
<evidence type="ECO:0000313" key="2">
    <source>
        <dbReference type="Ensembl" id="ENSECAP00000072982.1"/>
    </source>
</evidence>
<accession>A0A9L0SG45</accession>